<evidence type="ECO:0000313" key="4">
    <source>
        <dbReference type="Proteomes" id="UP000709437"/>
    </source>
</evidence>
<proteinExistence type="predicted"/>
<dbReference type="AlphaFoldDB" id="A0A9Q2ZPV9"/>
<comment type="caution">
    <text evidence="3">The sequence shown here is derived from an EMBL/GenBank/DDBJ whole genome shotgun (WGS) entry which is preliminary data.</text>
</comment>
<keyword evidence="2" id="KW-0472">Membrane</keyword>
<dbReference type="Proteomes" id="UP000709437">
    <property type="component" value="Unassembled WGS sequence"/>
</dbReference>
<dbReference type="EMBL" id="JAHEWX010000002">
    <property type="protein sequence ID" value="MBT1540549.1"/>
    <property type="molecule type" value="Genomic_DNA"/>
</dbReference>
<name>A0A9Q2ZPV9_9MICO</name>
<protein>
    <submittedName>
        <fullName evidence="3">Uncharacterized protein</fullName>
    </submittedName>
</protein>
<sequence>MEQRIEQRTRPRVVTVAVALWWVSVVISLAAAAPGIVVSMRDAGGAIIGASLGLLFVLAWSALFLWLATLMGRGSGNARLWLAIIAGLTACSAVITIATDGMDRSLVDAVCIVVAAVLSYLPSARPFFPRDARRPRAAEPRTVGWDPTTGDRIVETPGTGDRAS</sequence>
<feature type="region of interest" description="Disordered" evidence="1">
    <location>
        <begin position="132"/>
        <end position="164"/>
    </location>
</feature>
<keyword evidence="2" id="KW-0812">Transmembrane</keyword>
<gene>
    <name evidence="3" type="ORF">KK103_02140</name>
</gene>
<feature type="transmembrane region" description="Helical" evidence="2">
    <location>
        <begin position="43"/>
        <end position="68"/>
    </location>
</feature>
<evidence type="ECO:0000256" key="1">
    <source>
        <dbReference type="SAM" id="MobiDB-lite"/>
    </source>
</evidence>
<evidence type="ECO:0000313" key="3">
    <source>
        <dbReference type="EMBL" id="MBT1540549.1"/>
    </source>
</evidence>
<accession>A0A9Q2ZPV9</accession>
<evidence type="ECO:0000256" key="2">
    <source>
        <dbReference type="SAM" id="Phobius"/>
    </source>
</evidence>
<keyword evidence="2" id="KW-1133">Transmembrane helix</keyword>
<organism evidence="3 4">
    <name type="scientific">Curtobacterium flaccumfaciens pv. flaccumfaciens</name>
    <dbReference type="NCBI Taxonomy" id="138532"/>
    <lineage>
        <taxon>Bacteria</taxon>
        <taxon>Bacillati</taxon>
        <taxon>Actinomycetota</taxon>
        <taxon>Actinomycetes</taxon>
        <taxon>Micrococcales</taxon>
        <taxon>Microbacteriaceae</taxon>
        <taxon>Curtobacterium</taxon>
    </lineage>
</organism>
<feature type="transmembrane region" description="Helical" evidence="2">
    <location>
        <begin position="12"/>
        <end position="37"/>
    </location>
</feature>
<dbReference type="RefSeq" id="WP_214562081.1">
    <property type="nucleotide sequence ID" value="NZ_JAHEWX010000002.1"/>
</dbReference>
<feature type="transmembrane region" description="Helical" evidence="2">
    <location>
        <begin position="80"/>
        <end position="99"/>
    </location>
</feature>
<reference evidence="3" key="1">
    <citation type="submission" date="2021-05" db="EMBL/GenBank/DDBJ databases">
        <title>Whole genome sequence of Curtobacterium flaccumfaciens pv. flaccumfaciens strain CFBP 3417.</title>
        <authorList>
            <person name="Osdaghi E."/>
            <person name="Taghouti G."/>
            <person name="Portier P."/>
            <person name="Fazliarab A."/>
            <person name="Taghavi S.M."/>
            <person name="Briand M."/>
            <person name="Le-Saux M."/>
            <person name="Jacques M.-A."/>
        </authorList>
    </citation>
    <scope>NUCLEOTIDE SEQUENCE</scope>
    <source>
        <strain evidence="3">CFBP 3417</strain>
    </source>
</reference>
<feature type="transmembrane region" description="Helical" evidence="2">
    <location>
        <begin position="105"/>
        <end position="124"/>
    </location>
</feature>